<sequence>MSLLCAALLVTGCDNATSDEDTFREGLPSKAMAEMRSPSRNNGQGLTASYGEGPQAGYHPEGQGGQEAVETRELVRVDVETRAAAIHHHVDGMTLDEAAALRSRSVPTRRKQLEHFAALGGEELKVP</sequence>
<dbReference type="RefSeq" id="WP_090493108.1">
    <property type="nucleotide sequence ID" value="NZ_BJVY01000022.1"/>
</dbReference>
<evidence type="ECO:0000313" key="5">
    <source>
        <dbReference type="Proteomes" id="UP000321224"/>
    </source>
</evidence>
<evidence type="ECO:0000313" key="2">
    <source>
        <dbReference type="EMBL" id="GEL72172.1"/>
    </source>
</evidence>
<evidence type="ECO:0000313" key="3">
    <source>
        <dbReference type="EMBL" id="SDE84954.1"/>
    </source>
</evidence>
<feature type="compositionally biased region" description="Polar residues" evidence="1">
    <location>
        <begin position="38"/>
        <end position="47"/>
    </location>
</feature>
<evidence type="ECO:0000256" key="1">
    <source>
        <dbReference type="SAM" id="MobiDB-lite"/>
    </source>
</evidence>
<organism evidence="2 5">
    <name type="scientific">Myxococcus virescens</name>
    <dbReference type="NCBI Taxonomy" id="83456"/>
    <lineage>
        <taxon>Bacteria</taxon>
        <taxon>Pseudomonadati</taxon>
        <taxon>Myxococcota</taxon>
        <taxon>Myxococcia</taxon>
        <taxon>Myxococcales</taxon>
        <taxon>Cystobacterineae</taxon>
        <taxon>Myxococcaceae</taxon>
        <taxon>Myxococcus</taxon>
    </lineage>
</organism>
<keyword evidence="4" id="KW-1185">Reference proteome</keyword>
<evidence type="ECO:0000313" key="4">
    <source>
        <dbReference type="Proteomes" id="UP000198717"/>
    </source>
</evidence>
<reference evidence="2 5" key="2">
    <citation type="submission" date="2019-07" db="EMBL/GenBank/DDBJ databases">
        <title>Whole genome shotgun sequence of Myxococcus virescens NBRC 100334.</title>
        <authorList>
            <person name="Hosoyama A."/>
            <person name="Uohara A."/>
            <person name="Ohji S."/>
            <person name="Ichikawa N."/>
        </authorList>
    </citation>
    <scope>NUCLEOTIDE SEQUENCE [LARGE SCALE GENOMIC DNA]</scope>
    <source>
        <strain evidence="2 5">NBRC 100334</strain>
    </source>
</reference>
<dbReference type="EMBL" id="FNAJ01000013">
    <property type="protein sequence ID" value="SDE84954.1"/>
    <property type="molecule type" value="Genomic_DNA"/>
</dbReference>
<feature type="region of interest" description="Disordered" evidence="1">
    <location>
        <begin position="17"/>
        <end position="69"/>
    </location>
</feature>
<dbReference type="Proteomes" id="UP000198717">
    <property type="component" value="Unassembled WGS sequence"/>
</dbReference>
<proteinExistence type="predicted"/>
<dbReference type="Proteomes" id="UP000321224">
    <property type="component" value="Unassembled WGS sequence"/>
</dbReference>
<gene>
    <name evidence="2" type="ORF">MVI01_39560</name>
    <name evidence="3" type="ORF">SAMN04488504_11371</name>
</gene>
<dbReference type="AlphaFoldDB" id="A0A511HF45"/>
<comment type="caution">
    <text evidence="2">The sequence shown here is derived from an EMBL/GenBank/DDBJ whole genome shotgun (WGS) entry which is preliminary data.</text>
</comment>
<name>A0A511HF45_9BACT</name>
<dbReference type="EMBL" id="BJVY01000022">
    <property type="protein sequence ID" value="GEL72172.1"/>
    <property type="molecule type" value="Genomic_DNA"/>
</dbReference>
<protein>
    <submittedName>
        <fullName evidence="2">Uncharacterized protein</fullName>
    </submittedName>
</protein>
<reference evidence="3 4" key="1">
    <citation type="submission" date="2016-10" db="EMBL/GenBank/DDBJ databases">
        <authorList>
            <person name="Varghese N."/>
            <person name="Submissions S."/>
        </authorList>
    </citation>
    <scope>NUCLEOTIDE SEQUENCE [LARGE SCALE GENOMIC DNA]</scope>
    <source>
        <strain evidence="3 4">DSM 2260</strain>
    </source>
</reference>
<accession>A0A511HF45</accession>